<dbReference type="Gene3D" id="3.30.1330.40">
    <property type="entry name" value="RutC-like"/>
    <property type="match status" value="1"/>
</dbReference>
<sequence length="130" mass="13996">MERIRQAVSSGSPLEPQIGFSRAVRKGAHVAVAGTAPIGDDGTTVGQGDVHAQTVRCLDIAEVALEAAGASLEDVVRTRIMLTDVTRWREAARAHGERFASVRPACTFVEVSRFIDPDWLVEVEVDAILD</sequence>
<dbReference type="SUPFAM" id="SSF55298">
    <property type="entry name" value="YjgF-like"/>
    <property type="match status" value="1"/>
</dbReference>
<evidence type="ECO:0000313" key="2">
    <source>
        <dbReference type="Proteomes" id="UP001059597"/>
    </source>
</evidence>
<organism evidence="1 2">
    <name type="scientific">Streptomyces nigrescens</name>
    <dbReference type="NCBI Taxonomy" id="1920"/>
    <lineage>
        <taxon>Bacteria</taxon>
        <taxon>Bacillati</taxon>
        <taxon>Actinomycetota</taxon>
        <taxon>Actinomycetes</taxon>
        <taxon>Kitasatosporales</taxon>
        <taxon>Streptomycetaceae</taxon>
        <taxon>Streptomyces</taxon>
    </lineage>
</organism>
<dbReference type="Proteomes" id="UP001059597">
    <property type="component" value="Chromosome"/>
</dbReference>
<dbReference type="InterPro" id="IPR006175">
    <property type="entry name" value="YjgF/YER057c/UK114"/>
</dbReference>
<evidence type="ECO:0008006" key="3">
    <source>
        <dbReference type="Google" id="ProtNLM"/>
    </source>
</evidence>
<dbReference type="RefSeq" id="WP_261953226.1">
    <property type="nucleotide sequence ID" value="NZ_AP026073.1"/>
</dbReference>
<reference evidence="1" key="1">
    <citation type="submission" date="2022-06" db="EMBL/GenBank/DDBJ databases">
        <title>Complete genome sequence of Streptomyces nigrescens HEK616.</title>
        <authorList>
            <person name="Asamizu S."/>
            <person name="Onaka H."/>
        </authorList>
    </citation>
    <scope>NUCLEOTIDE SEQUENCE</scope>
    <source>
        <strain evidence="1">HEK616</strain>
    </source>
</reference>
<dbReference type="CDD" id="cd06154">
    <property type="entry name" value="YjgF_YER057c_UK114_like_6"/>
    <property type="match status" value="1"/>
</dbReference>
<dbReference type="EMBL" id="AP026073">
    <property type="protein sequence ID" value="BDM69308.1"/>
    <property type="molecule type" value="Genomic_DNA"/>
</dbReference>
<evidence type="ECO:0000313" key="1">
    <source>
        <dbReference type="EMBL" id="BDM69308.1"/>
    </source>
</evidence>
<proteinExistence type="predicted"/>
<dbReference type="PANTHER" id="PTHR43857">
    <property type="entry name" value="BLR7761 PROTEIN"/>
    <property type="match status" value="1"/>
</dbReference>
<accession>A0ABN6QY87</accession>
<dbReference type="PANTHER" id="PTHR43857:SF1">
    <property type="entry name" value="YJGH FAMILY PROTEIN"/>
    <property type="match status" value="1"/>
</dbReference>
<dbReference type="InterPro" id="IPR035959">
    <property type="entry name" value="RutC-like_sf"/>
</dbReference>
<gene>
    <name evidence="1" type="ORF">HEK616_27950</name>
</gene>
<name>A0ABN6QY87_STRNI</name>
<keyword evidence="2" id="KW-1185">Reference proteome</keyword>
<protein>
    <recommendedName>
        <fullName evidence="3">RidA family protein</fullName>
    </recommendedName>
</protein>
<dbReference type="Pfam" id="PF01042">
    <property type="entry name" value="Ribonuc_L-PSP"/>
    <property type="match status" value="1"/>
</dbReference>